<evidence type="ECO:0000256" key="4">
    <source>
        <dbReference type="ARBA" id="ARBA00023172"/>
    </source>
</evidence>
<gene>
    <name evidence="6" type="ORF">ROV92_07800</name>
</gene>
<dbReference type="Pfam" id="PF22022">
    <property type="entry name" value="Phage_int_M"/>
    <property type="match status" value="1"/>
</dbReference>
<evidence type="ECO:0000313" key="7">
    <source>
        <dbReference type="Proteomes" id="UP001251948"/>
    </source>
</evidence>
<dbReference type="PANTHER" id="PTHR30629:SF2">
    <property type="entry name" value="PROPHAGE INTEGRASE INTS-RELATED"/>
    <property type="match status" value="1"/>
</dbReference>
<accession>A0AAJ2J9N0</accession>
<name>A0AAJ2J9N0_STEMA</name>
<dbReference type="GO" id="GO:0015074">
    <property type="term" value="P:DNA integration"/>
    <property type="evidence" value="ECO:0007669"/>
    <property type="project" value="UniProtKB-KW"/>
</dbReference>
<dbReference type="GO" id="GO:0003677">
    <property type="term" value="F:DNA binding"/>
    <property type="evidence" value="ECO:0007669"/>
    <property type="project" value="UniProtKB-KW"/>
</dbReference>
<evidence type="ECO:0000313" key="6">
    <source>
        <dbReference type="EMBL" id="MDT3467898.1"/>
    </source>
</evidence>
<dbReference type="InterPro" id="IPR011010">
    <property type="entry name" value="DNA_brk_join_enz"/>
</dbReference>
<keyword evidence="2" id="KW-0229">DNA integration</keyword>
<dbReference type="SUPFAM" id="SSF56349">
    <property type="entry name" value="DNA breaking-rejoining enzymes"/>
    <property type="match status" value="1"/>
</dbReference>
<reference evidence="6" key="1">
    <citation type="submission" date="2023-07" db="EMBL/GenBank/DDBJ databases">
        <title>Comparative genomics of clinical Stenotrophomonas maltophilia isolates reveals regions of diversity which correlate with colonization and persistence in vivo.</title>
        <authorList>
            <person name="Mcdaniel M.S."/>
            <person name="Swords W.E."/>
            <person name="Sumpter N.A."/>
            <person name="Lindgren N.R."/>
            <person name="Billiot C.E."/>
        </authorList>
    </citation>
    <scope>NUCLEOTIDE SEQUENCE</scope>
    <source>
        <strain evidence="6">Ism4</strain>
    </source>
</reference>
<dbReference type="PANTHER" id="PTHR30629">
    <property type="entry name" value="PROPHAGE INTEGRASE"/>
    <property type="match status" value="1"/>
</dbReference>
<dbReference type="InterPro" id="IPR050808">
    <property type="entry name" value="Phage_Integrase"/>
</dbReference>
<keyword evidence="4" id="KW-0233">DNA recombination</keyword>
<comment type="similarity">
    <text evidence="1">Belongs to the 'phage' integrase family.</text>
</comment>
<dbReference type="Gene3D" id="1.10.150.130">
    <property type="match status" value="1"/>
</dbReference>
<dbReference type="GO" id="GO:0006310">
    <property type="term" value="P:DNA recombination"/>
    <property type="evidence" value="ECO:0007669"/>
    <property type="project" value="UniProtKB-KW"/>
</dbReference>
<dbReference type="InterPro" id="IPR013762">
    <property type="entry name" value="Integrase-like_cat_sf"/>
</dbReference>
<dbReference type="AlphaFoldDB" id="A0AAJ2J9N0"/>
<dbReference type="Gene3D" id="1.10.443.10">
    <property type="entry name" value="Intergrase catalytic core"/>
    <property type="match status" value="1"/>
</dbReference>
<dbReference type="InterPro" id="IPR053876">
    <property type="entry name" value="Phage_int_M"/>
</dbReference>
<evidence type="ECO:0000259" key="5">
    <source>
        <dbReference type="Pfam" id="PF22022"/>
    </source>
</evidence>
<dbReference type="EMBL" id="JAVSKO010000003">
    <property type="protein sequence ID" value="MDT3467898.1"/>
    <property type="molecule type" value="Genomic_DNA"/>
</dbReference>
<dbReference type="InterPro" id="IPR010998">
    <property type="entry name" value="Integrase_recombinase_N"/>
</dbReference>
<comment type="caution">
    <text evidence="6">The sequence shown here is derived from an EMBL/GenBank/DDBJ whole genome shotgun (WGS) entry which is preliminary data.</text>
</comment>
<keyword evidence="3" id="KW-0238">DNA-binding</keyword>
<protein>
    <submittedName>
        <fullName evidence="6">Integrase</fullName>
    </submittedName>
</protein>
<evidence type="ECO:0000256" key="3">
    <source>
        <dbReference type="ARBA" id="ARBA00023125"/>
    </source>
</evidence>
<sequence>MGIDGPKKTRRTVARPDAKLSELHSIMETGESTGTVAWVCAQYHDSAKFKGLATGTRDDYESARNVLINYPTNLGVPFGKLQAAKLRNHNFQRLVDKIESAGTPTKANKVLRYSRLVFRWALNRGIVDHNPAQGLEQAKERKRQRLPTDAAYAKLLAFAHERSMRTARTEGSVPAYLWMIMELGYLCRLRGIETLTLTEAQGTTEGLHTNRRKRSRDNLVVWTPRLQSAWDAAIARREAIIERHSLPVQMRADQRYLFLAEHGEPLQKTSLDSTWQRFIQLSIASGVIVAEERFSLHDLKRKGGTDTAGNRAERQDALGVTDAMMKVYDKSVPRVKPSRV</sequence>
<organism evidence="6 7">
    <name type="scientific">Stenotrophomonas maltophilia</name>
    <name type="common">Pseudomonas maltophilia</name>
    <name type="synonym">Xanthomonas maltophilia</name>
    <dbReference type="NCBI Taxonomy" id="40324"/>
    <lineage>
        <taxon>Bacteria</taxon>
        <taxon>Pseudomonadati</taxon>
        <taxon>Pseudomonadota</taxon>
        <taxon>Gammaproteobacteria</taxon>
        <taxon>Lysobacterales</taxon>
        <taxon>Lysobacteraceae</taxon>
        <taxon>Stenotrophomonas</taxon>
        <taxon>Stenotrophomonas maltophilia group</taxon>
    </lineage>
</organism>
<dbReference type="RefSeq" id="WP_312561430.1">
    <property type="nucleotide sequence ID" value="NZ_JAVSKO010000003.1"/>
</dbReference>
<evidence type="ECO:0000256" key="1">
    <source>
        <dbReference type="ARBA" id="ARBA00008857"/>
    </source>
</evidence>
<feature type="domain" description="Phage integrase central" evidence="5">
    <location>
        <begin position="77"/>
        <end position="138"/>
    </location>
</feature>
<proteinExistence type="inferred from homology"/>
<dbReference type="Proteomes" id="UP001251948">
    <property type="component" value="Unassembled WGS sequence"/>
</dbReference>
<evidence type="ECO:0000256" key="2">
    <source>
        <dbReference type="ARBA" id="ARBA00022908"/>
    </source>
</evidence>